<name>A0A6G7WKA2_9LACT</name>
<evidence type="ECO:0000313" key="2">
    <source>
        <dbReference type="Proteomes" id="UP000501830"/>
    </source>
</evidence>
<dbReference type="Pfam" id="PF15980">
    <property type="entry name" value="ComGF"/>
    <property type="match status" value="1"/>
</dbReference>
<proteinExistence type="predicted"/>
<dbReference type="AlphaFoldDB" id="A0A6G7WKA2"/>
<protein>
    <submittedName>
        <fullName evidence="1">ComGF family competence protein</fullName>
    </submittedName>
</protein>
<dbReference type="Proteomes" id="UP000501830">
    <property type="component" value="Chromosome"/>
</dbReference>
<gene>
    <name evidence="1" type="ORF">G7058_11440</name>
</gene>
<dbReference type="InterPro" id="IPR016977">
    <property type="entry name" value="ComGF"/>
</dbReference>
<organism evidence="1 2">
    <name type="scientific">Jeotgalibaca porci</name>
    <dbReference type="NCBI Taxonomy" id="1868793"/>
    <lineage>
        <taxon>Bacteria</taxon>
        <taxon>Bacillati</taxon>
        <taxon>Bacillota</taxon>
        <taxon>Bacilli</taxon>
        <taxon>Lactobacillales</taxon>
        <taxon>Carnobacteriaceae</taxon>
        <taxon>Jeotgalibaca</taxon>
    </lineage>
</organism>
<accession>A0A6G7WKA2</accession>
<evidence type="ECO:0000313" key="1">
    <source>
        <dbReference type="EMBL" id="QIK52611.1"/>
    </source>
</evidence>
<reference evidence="1 2" key="1">
    <citation type="journal article" date="2017" name="Int. J. Syst. Evol. Microbiol.">
        <title>Jeotgalibaca porci sp. nov. and Jeotgalibaca arthritidis sp. nov., isolated from pigs, and emended description of the genus Jeotgalibaca.</title>
        <authorList>
            <person name="Zamora L."/>
            <person name="Perez-Sancho M."/>
            <person name="Dominguez L."/>
            <person name="Fernandez-Garayzabal J.F."/>
            <person name="Vela A.I."/>
        </authorList>
    </citation>
    <scope>NUCLEOTIDE SEQUENCE [LARGE SCALE GENOMIC DNA]</scope>
    <source>
        <strain evidence="1 2">CCUG 69148</strain>
    </source>
</reference>
<keyword evidence="2" id="KW-1185">Reference proteome</keyword>
<dbReference type="EMBL" id="CP049889">
    <property type="protein sequence ID" value="QIK52611.1"/>
    <property type="molecule type" value="Genomic_DNA"/>
</dbReference>
<dbReference type="KEGG" id="jpo:G7058_11440"/>
<sequence length="110" mass="12809">MLLKTEEYLGKSKNNIEWHIFLNQTEHDVLNKKLKNVYPYEIILEEAGSLDTITYAQHGSKIRWQRNRAGYVPVLNRVKQVKFQNQPTGLLIDVTFTNEQNLKGLIPLAK</sequence>